<dbReference type="Proteomes" id="UP001142400">
    <property type="component" value="Unassembled WGS sequence"/>
</dbReference>
<organism evidence="2 3">
    <name type="scientific">Streptomyces malaysiensis subsp. samsunensis</name>
    <dbReference type="NCBI Taxonomy" id="459658"/>
    <lineage>
        <taxon>Bacteria</taxon>
        <taxon>Bacillati</taxon>
        <taxon>Actinomycetota</taxon>
        <taxon>Actinomycetes</taxon>
        <taxon>Kitasatosporales</taxon>
        <taxon>Streptomycetaceae</taxon>
        <taxon>Streptomyces</taxon>
        <taxon>Streptomyces violaceusniger group</taxon>
    </lineage>
</organism>
<evidence type="ECO:0000313" key="2">
    <source>
        <dbReference type="EMBL" id="MCQ8832433.1"/>
    </source>
</evidence>
<comment type="caution">
    <text evidence="2">The sequence shown here is derived from an EMBL/GenBank/DDBJ whole genome shotgun (WGS) entry which is preliminary data.</text>
</comment>
<feature type="compositionally biased region" description="Polar residues" evidence="1">
    <location>
        <begin position="179"/>
        <end position="197"/>
    </location>
</feature>
<dbReference type="EMBL" id="JANIIC010000033">
    <property type="protein sequence ID" value="MCQ8832433.1"/>
    <property type="molecule type" value="Genomic_DNA"/>
</dbReference>
<feature type="region of interest" description="Disordered" evidence="1">
    <location>
        <begin position="166"/>
        <end position="209"/>
    </location>
</feature>
<evidence type="ECO:0000256" key="1">
    <source>
        <dbReference type="SAM" id="MobiDB-lite"/>
    </source>
</evidence>
<reference evidence="2" key="1">
    <citation type="submission" date="2022-06" db="EMBL/GenBank/DDBJ databases">
        <title>WGS of actinobacteria.</title>
        <authorList>
            <person name="Thawai C."/>
        </authorList>
    </citation>
    <scope>NUCLEOTIDE SEQUENCE</scope>
    <source>
        <strain evidence="2">DSM 42010</strain>
    </source>
</reference>
<keyword evidence="3" id="KW-1185">Reference proteome</keyword>
<protein>
    <submittedName>
        <fullName evidence="2">Uncharacterized protein</fullName>
    </submittedName>
</protein>
<dbReference type="AlphaFoldDB" id="A0A9X2LZN2"/>
<gene>
    <name evidence="2" type="ORF">NQU54_26035</name>
</gene>
<name>A0A9X2LZN2_STRMQ</name>
<evidence type="ECO:0000313" key="3">
    <source>
        <dbReference type="Proteomes" id="UP001142400"/>
    </source>
</evidence>
<proteinExistence type="predicted"/>
<dbReference type="RefSeq" id="WP_257633239.1">
    <property type="nucleotide sequence ID" value="NZ_JANIIC010000033.1"/>
</dbReference>
<sequence>METDFLNPARPVRIQLSFRGIDGADLQRLEESHRSRITPEIHGGRLTLARTYRGPGKGEMWLVKKVPGDPRYRKAVLEEIVRSKISPEELTENVKHTYPEIFEKLSGKITRVAVRREWGELVAALPDTDYVTGDDPLSTGLDKSVAALLPEPIYIPAVKELNDDLKTSSTATSRTTSSIGPASSASGTPPQETSVVFLSSRRRMPVSST</sequence>
<feature type="compositionally biased region" description="Basic residues" evidence="1">
    <location>
        <begin position="200"/>
        <end position="209"/>
    </location>
</feature>
<feature type="compositionally biased region" description="Low complexity" evidence="1">
    <location>
        <begin position="167"/>
        <end position="178"/>
    </location>
</feature>
<accession>A0A9X2LZN2</accession>